<evidence type="ECO:0000313" key="4">
    <source>
        <dbReference type="EMBL" id="MFC5403410.1"/>
    </source>
</evidence>
<evidence type="ECO:0000256" key="2">
    <source>
        <dbReference type="ARBA" id="ARBA00022679"/>
    </source>
</evidence>
<evidence type="ECO:0000256" key="3">
    <source>
        <dbReference type="ARBA" id="ARBA00024356"/>
    </source>
</evidence>
<gene>
    <name evidence="4" type="ORF">ACFPOF_11775</name>
</gene>
<comment type="similarity">
    <text evidence="3">Belongs to the glycosyl hydrolase 130 family.</text>
</comment>
<dbReference type="PANTHER" id="PTHR34106:SF5">
    <property type="entry name" value="GLYCOSIDASE"/>
    <property type="match status" value="1"/>
</dbReference>
<dbReference type="InterPro" id="IPR023296">
    <property type="entry name" value="Glyco_hydro_beta-prop_sf"/>
</dbReference>
<dbReference type="Proteomes" id="UP001596113">
    <property type="component" value="Unassembled WGS sequence"/>
</dbReference>
<keyword evidence="1" id="KW-0328">Glycosyltransferase</keyword>
<keyword evidence="2" id="KW-0808">Transferase</keyword>
<evidence type="ECO:0000256" key="1">
    <source>
        <dbReference type="ARBA" id="ARBA00022676"/>
    </source>
</evidence>
<sequence>MSEQGKSFFGNGFFEWQFAGKDHYKKMYEETPFNKEKYWGGFPEETDDSADGELPGWAVGPFEKYEGNPIFAPDEEGWDCGRFSGGVHNGAVVRKDGKFYYIYRGEFPLPDDYWSGTNVQSTEFGEIDYICDIGIAVSEDGVRFTRLKEISPLFRHGEDAKYSYEDVCVVRHEDSYYLFCNQWDWKNFTDPKKNGVFISVSKDLLHWEKRGLAFPNAATIHRNPCVLQNPHNEAVRAGGKFVMYLNDGIVAYSDDLLHWESKKLDAYWPGGEGCFALAEYSAADPDAVVLFTGGHHTGHFYAVGEVLLRKDNPEKALGWLPKPILHAEEKYPWEDCRSADDPDRIISSFRDTIFFTGLTKHDGKWWLYYGGSEYYTCLATAEARD</sequence>
<name>A0ABW0HSN2_9BACL</name>
<evidence type="ECO:0008006" key="6">
    <source>
        <dbReference type="Google" id="ProtNLM"/>
    </source>
</evidence>
<dbReference type="RefSeq" id="WP_378132735.1">
    <property type="nucleotide sequence ID" value="NZ_JBHSMI010000023.1"/>
</dbReference>
<protein>
    <recommendedName>
        <fullName evidence="6">Glycosyl hydrolase family 32 N-terminal domain-containing protein</fullName>
    </recommendedName>
</protein>
<dbReference type="EMBL" id="JBHSMI010000023">
    <property type="protein sequence ID" value="MFC5403410.1"/>
    <property type="molecule type" value="Genomic_DNA"/>
</dbReference>
<dbReference type="Gene3D" id="2.115.10.20">
    <property type="entry name" value="Glycosyl hydrolase domain, family 43"/>
    <property type="match status" value="1"/>
</dbReference>
<reference evidence="5" key="1">
    <citation type="journal article" date="2019" name="Int. J. Syst. Evol. Microbiol.">
        <title>The Global Catalogue of Microorganisms (GCM) 10K type strain sequencing project: providing services to taxonomists for standard genome sequencing and annotation.</title>
        <authorList>
            <consortium name="The Broad Institute Genomics Platform"/>
            <consortium name="The Broad Institute Genome Sequencing Center for Infectious Disease"/>
            <person name="Wu L."/>
            <person name="Ma J."/>
        </authorList>
    </citation>
    <scope>NUCLEOTIDE SEQUENCE [LARGE SCALE GENOMIC DNA]</scope>
    <source>
        <strain evidence="5">CGMCC 1.18575</strain>
    </source>
</reference>
<dbReference type="InterPro" id="IPR007184">
    <property type="entry name" value="Mannoside_phosphorylase"/>
</dbReference>
<keyword evidence="5" id="KW-1185">Reference proteome</keyword>
<dbReference type="PANTHER" id="PTHR34106">
    <property type="entry name" value="GLYCOSIDASE"/>
    <property type="match status" value="1"/>
</dbReference>
<accession>A0ABW0HSN2</accession>
<proteinExistence type="inferred from homology"/>
<evidence type="ECO:0000313" key="5">
    <source>
        <dbReference type="Proteomes" id="UP001596113"/>
    </source>
</evidence>
<dbReference type="SUPFAM" id="SSF75005">
    <property type="entry name" value="Arabinanase/levansucrase/invertase"/>
    <property type="match status" value="1"/>
</dbReference>
<organism evidence="4 5">
    <name type="scientific">Cohnella soli</name>
    <dbReference type="NCBI Taxonomy" id="425005"/>
    <lineage>
        <taxon>Bacteria</taxon>
        <taxon>Bacillati</taxon>
        <taxon>Bacillota</taxon>
        <taxon>Bacilli</taxon>
        <taxon>Bacillales</taxon>
        <taxon>Paenibacillaceae</taxon>
        <taxon>Cohnella</taxon>
    </lineage>
</organism>
<comment type="caution">
    <text evidence="4">The sequence shown here is derived from an EMBL/GenBank/DDBJ whole genome shotgun (WGS) entry which is preliminary data.</text>
</comment>